<keyword evidence="1" id="KW-0472">Membrane</keyword>
<dbReference type="PANTHER" id="PTHR36435:SF1">
    <property type="entry name" value="CAAX AMINO TERMINAL PROTEASE FAMILY PROTEIN"/>
    <property type="match status" value="1"/>
</dbReference>
<keyword evidence="3" id="KW-0482">Metalloprotease</keyword>
<dbReference type="PANTHER" id="PTHR36435">
    <property type="entry name" value="SLR1288 PROTEIN"/>
    <property type="match status" value="1"/>
</dbReference>
<reference evidence="3 4" key="1">
    <citation type="submission" date="2021-02" db="EMBL/GenBank/DDBJ databases">
        <title>De Novo genome assembly of isolated myxobacteria.</title>
        <authorList>
            <person name="Stevens D.C."/>
        </authorList>
    </citation>
    <scope>NUCLEOTIDE SEQUENCE [LARGE SCALE GENOMIC DNA]</scope>
    <source>
        <strain evidence="3 4">ATCC 29039</strain>
    </source>
</reference>
<feature type="domain" description="CAAX prenyl protease 2/Lysostaphin resistance protein A-like" evidence="2">
    <location>
        <begin position="166"/>
        <end position="253"/>
    </location>
</feature>
<feature type="transmembrane region" description="Helical" evidence="1">
    <location>
        <begin position="198"/>
        <end position="216"/>
    </location>
</feature>
<dbReference type="Pfam" id="PF02517">
    <property type="entry name" value="Rce1-like"/>
    <property type="match status" value="1"/>
</dbReference>
<dbReference type="InterPro" id="IPR052710">
    <property type="entry name" value="CAAX_protease"/>
</dbReference>
<dbReference type="EMBL" id="JAFIMU010000002">
    <property type="protein sequence ID" value="MBN8226151.1"/>
    <property type="molecule type" value="Genomic_DNA"/>
</dbReference>
<evidence type="ECO:0000313" key="4">
    <source>
        <dbReference type="Proteomes" id="UP000664052"/>
    </source>
</evidence>
<gene>
    <name evidence="3" type="ORF">JYK02_01360</name>
</gene>
<dbReference type="InterPro" id="IPR003675">
    <property type="entry name" value="Rce1/LyrA-like_dom"/>
</dbReference>
<keyword evidence="3" id="KW-0645">Protease</keyword>
<sequence>MDCPSEPASAVTSPAPASPRPRVWTVLVAFLLLLMGILAVSVTVASIAMAVEIARTGVDPRDSKAILALTEQLKTMSWLQVAGVITSSLLGLTAALLGGFLSPKPLTERLRLGKGTPLPAWAWGAALVGCFTMGQALESLSVLTGVWDYTASLKGLQAVSQGSLATFALLLFFGTLVAGTAEELFFRGYVQTRLVERWGKWAGIAGAAALFGFLHLDPIHSPMALMMGLFLGWLAERTGSLRLPIFVHILNNLTSFLLSRYAPPTAELPTSVHVTLLVVCSLAFVGVVLALRRSAFHSVRGGTEQHPLPQHAQ</sequence>
<evidence type="ECO:0000313" key="3">
    <source>
        <dbReference type="EMBL" id="MBN8226151.1"/>
    </source>
</evidence>
<proteinExistence type="predicted"/>
<dbReference type="GO" id="GO:0008237">
    <property type="term" value="F:metallopeptidase activity"/>
    <property type="evidence" value="ECO:0007669"/>
    <property type="project" value="UniProtKB-KW"/>
</dbReference>
<protein>
    <submittedName>
        <fullName evidence="3">CPBP family intramembrane metalloprotease</fullName>
    </submittedName>
</protein>
<evidence type="ECO:0000256" key="1">
    <source>
        <dbReference type="SAM" id="Phobius"/>
    </source>
</evidence>
<evidence type="ECO:0000259" key="2">
    <source>
        <dbReference type="Pfam" id="PF02517"/>
    </source>
</evidence>
<feature type="transmembrane region" description="Helical" evidence="1">
    <location>
        <begin position="78"/>
        <end position="101"/>
    </location>
</feature>
<feature type="transmembrane region" description="Helical" evidence="1">
    <location>
        <begin position="270"/>
        <end position="291"/>
    </location>
</feature>
<dbReference type="Proteomes" id="UP000664052">
    <property type="component" value="Unassembled WGS sequence"/>
</dbReference>
<name>A0ABS3D5G6_9BACT</name>
<keyword evidence="1" id="KW-1133">Transmembrane helix</keyword>
<accession>A0ABS3D5G6</accession>
<keyword evidence="3" id="KW-0378">Hydrolase</keyword>
<feature type="transmembrane region" description="Helical" evidence="1">
    <location>
        <begin position="23"/>
        <end position="51"/>
    </location>
</feature>
<feature type="transmembrane region" description="Helical" evidence="1">
    <location>
        <begin position="158"/>
        <end position="178"/>
    </location>
</feature>
<keyword evidence="1" id="KW-0812">Transmembrane</keyword>
<keyword evidence="4" id="KW-1185">Reference proteome</keyword>
<comment type="caution">
    <text evidence="3">The sequence shown here is derived from an EMBL/GenBank/DDBJ whole genome shotgun (WGS) entry which is preliminary data.</text>
</comment>
<dbReference type="RefSeq" id="WP_207048040.1">
    <property type="nucleotide sequence ID" value="NZ_JAFIMU010000002.1"/>
</dbReference>
<organism evidence="3 4">
    <name type="scientific">Corallococcus macrosporus</name>
    <dbReference type="NCBI Taxonomy" id="35"/>
    <lineage>
        <taxon>Bacteria</taxon>
        <taxon>Pseudomonadati</taxon>
        <taxon>Myxococcota</taxon>
        <taxon>Myxococcia</taxon>
        <taxon>Myxococcales</taxon>
        <taxon>Cystobacterineae</taxon>
        <taxon>Myxococcaceae</taxon>
        <taxon>Corallococcus</taxon>
    </lineage>
</organism>